<protein>
    <submittedName>
        <fullName evidence="11">NADH:flavin oxidoreductase</fullName>
    </submittedName>
</protein>
<evidence type="ECO:0000256" key="6">
    <source>
        <dbReference type="ARBA" id="ARBA00023002"/>
    </source>
</evidence>
<dbReference type="Pfam" id="PF00724">
    <property type="entry name" value="Oxidored_FMN"/>
    <property type="match status" value="1"/>
</dbReference>
<keyword evidence="8" id="KW-0411">Iron-sulfur</keyword>
<dbReference type="PANTHER" id="PTHR42917:SF2">
    <property type="entry name" value="2,4-DIENOYL-COA REDUCTASE [(2E)-ENOYL-COA-PRODUCING]"/>
    <property type="match status" value="1"/>
</dbReference>
<comment type="cofactor">
    <cofactor evidence="2">
        <name>[4Fe-4S] cluster</name>
        <dbReference type="ChEBI" id="CHEBI:49883"/>
    </cofactor>
</comment>
<dbReference type="GO" id="GO:0051536">
    <property type="term" value="F:iron-sulfur cluster binding"/>
    <property type="evidence" value="ECO:0007669"/>
    <property type="project" value="UniProtKB-KW"/>
</dbReference>
<keyword evidence="6" id="KW-0560">Oxidoreductase</keyword>
<dbReference type="EMBL" id="SMFL01000004">
    <property type="protein sequence ID" value="TDE15390.1"/>
    <property type="molecule type" value="Genomic_DNA"/>
</dbReference>
<organism evidence="11 12">
    <name type="scientific">Dyadobacter psychrotolerans</name>
    <dbReference type="NCBI Taxonomy" id="2541721"/>
    <lineage>
        <taxon>Bacteria</taxon>
        <taxon>Pseudomonadati</taxon>
        <taxon>Bacteroidota</taxon>
        <taxon>Cytophagia</taxon>
        <taxon>Cytophagales</taxon>
        <taxon>Spirosomataceae</taxon>
        <taxon>Dyadobacter</taxon>
    </lineage>
</organism>
<keyword evidence="3" id="KW-0285">Flavoprotein</keyword>
<dbReference type="GO" id="GO:0010181">
    <property type="term" value="F:FMN binding"/>
    <property type="evidence" value="ECO:0007669"/>
    <property type="project" value="InterPro"/>
</dbReference>
<dbReference type="OrthoDB" id="9772736at2"/>
<dbReference type="CDD" id="cd04747">
    <property type="entry name" value="OYE_like_5_FMN"/>
    <property type="match status" value="1"/>
</dbReference>
<feature type="region of interest" description="Disordered" evidence="9">
    <location>
        <begin position="119"/>
        <end position="139"/>
    </location>
</feature>
<comment type="cofactor">
    <cofactor evidence="1">
        <name>FMN</name>
        <dbReference type="ChEBI" id="CHEBI:58210"/>
    </cofactor>
</comment>
<evidence type="ECO:0000259" key="10">
    <source>
        <dbReference type="Pfam" id="PF00724"/>
    </source>
</evidence>
<dbReference type="RefSeq" id="WP_131958653.1">
    <property type="nucleotide sequence ID" value="NZ_SMFL01000004.1"/>
</dbReference>
<accession>A0A4R5DSY8</accession>
<evidence type="ECO:0000313" key="11">
    <source>
        <dbReference type="EMBL" id="TDE15390.1"/>
    </source>
</evidence>
<keyword evidence="12" id="KW-1185">Reference proteome</keyword>
<comment type="caution">
    <text evidence="11">The sequence shown here is derived from an EMBL/GenBank/DDBJ whole genome shotgun (WGS) entry which is preliminary data.</text>
</comment>
<dbReference type="SUPFAM" id="SSF51395">
    <property type="entry name" value="FMN-linked oxidoreductases"/>
    <property type="match status" value="1"/>
</dbReference>
<feature type="domain" description="NADH:flavin oxidoreductase/NADH oxidase N-terminal" evidence="10">
    <location>
        <begin position="5"/>
        <end position="353"/>
    </location>
</feature>
<evidence type="ECO:0000313" key="12">
    <source>
        <dbReference type="Proteomes" id="UP000294850"/>
    </source>
</evidence>
<evidence type="ECO:0000256" key="1">
    <source>
        <dbReference type="ARBA" id="ARBA00001917"/>
    </source>
</evidence>
<keyword evidence="7" id="KW-0408">Iron</keyword>
<evidence type="ECO:0000256" key="5">
    <source>
        <dbReference type="ARBA" id="ARBA00022723"/>
    </source>
</evidence>
<dbReference type="Proteomes" id="UP000294850">
    <property type="component" value="Unassembled WGS sequence"/>
</dbReference>
<reference evidence="11 12" key="1">
    <citation type="submission" date="2019-03" db="EMBL/GenBank/DDBJ databases">
        <title>Dyadobacter AR-3-6 sp. nov., isolated from arctic soil.</title>
        <authorList>
            <person name="Chaudhary D.K."/>
        </authorList>
    </citation>
    <scope>NUCLEOTIDE SEQUENCE [LARGE SCALE GENOMIC DNA]</scope>
    <source>
        <strain evidence="11 12">AR-3-6</strain>
    </source>
</reference>
<dbReference type="InterPro" id="IPR001155">
    <property type="entry name" value="OxRdtase_FMN_N"/>
</dbReference>
<dbReference type="AlphaFoldDB" id="A0A4R5DSY8"/>
<evidence type="ECO:0000256" key="3">
    <source>
        <dbReference type="ARBA" id="ARBA00022630"/>
    </source>
</evidence>
<name>A0A4R5DSY8_9BACT</name>
<dbReference type="GO" id="GO:0046872">
    <property type="term" value="F:metal ion binding"/>
    <property type="evidence" value="ECO:0007669"/>
    <property type="project" value="UniProtKB-KW"/>
</dbReference>
<evidence type="ECO:0000256" key="8">
    <source>
        <dbReference type="ARBA" id="ARBA00023014"/>
    </source>
</evidence>
<proteinExistence type="predicted"/>
<evidence type="ECO:0000256" key="4">
    <source>
        <dbReference type="ARBA" id="ARBA00022643"/>
    </source>
</evidence>
<dbReference type="InterPro" id="IPR051793">
    <property type="entry name" value="NADH:flavin_oxidoreductase"/>
</dbReference>
<sequence>MNTDSLFKPFSLKSLQLKNRIVMAPMTRSFSPNGIPTDQVAAYYRKRAEGEVGLILSEGTVIDRVSSSNDANIPHFYGETALNGWQKVIENVHQAGGQMGPQIWHMGIMDNHHSGWLPSQPFEGPSGLNRPGSGNGSTMTDSDIADTIAAFGKAAADAKRLGFDCLELHGAHNYLIDQFFWEATNQRTDIFGGKTLVERSRFAVEVIKEVRKQVGDDFAVIIRLSQWKPVDYNYKLAKTPKEMETWLNPLADAGVDIFHCSQRRFWEPEFEGSDLNFAGWAKKLTGKSTITVGSVGLTGEFLAAFGGESSEPSSLDELLRRMDRGDFDLVAVGRPLLADPEWVTKIRQNRTDELKGFTKEALTELILA</sequence>
<dbReference type="FunFam" id="3.20.20.70:FF:000262">
    <property type="entry name" value="NADH:flavin oxidoreductase"/>
    <property type="match status" value="1"/>
</dbReference>
<evidence type="ECO:0000256" key="2">
    <source>
        <dbReference type="ARBA" id="ARBA00001966"/>
    </source>
</evidence>
<keyword evidence="4" id="KW-0288">FMN</keyword>
<dbReference type="GO" id="GO:0016491">
    <property type="term" value="F:oxidoreductase activity"/>
    <property type="evidence" value="ECO:0007669"/>
    <property type="project" value="UniProtKB-KW"/>
</dbReference>
<dbReference type="Gene3D" id="3.20.20.70">
    <property type="entry name" value="Aldolase class I"/>
    <property type="match status" value="1"/>
</dbReference>
<dbReference type="PANTHER" id="PTHR42917">
    <property type="entry name" value="2,4-DIENOYL-COA REDUCTASE"/>
    <property type="match status" value="1"/>
</dbReference>
<evidence type="ECO:0000256" key="7">
    <source>
        <dbReference type="ARBA" id="ARBA00023004"/>
    </source>
</evidence>
<keyword evidence="5" id="KW-0479">Metal-binding</keyword>
<gene>
    <name evidence="11" type="ORF">E0F88_12820</name>
</gene>
<evidence type="ECO:0000256" key="9">
    <source>
        <dbReference type="SAM" id="MobiDB-lite"/>
    </source>
</evidence>
<dbReference type="InterPro" id="IPR013785">
    <property type="entry name" value="Aldolase_TIM"/>
</dbReference>